<keyword evidence="3" id="KW-1185">Reference proteome</keyword>
<accession>A0ABR8QE44</accession>
<dbReference type="SUPFAM" id="SSF52317">
    <property type="entry name" value="Class I glutamine amidotransferase-like"/>
    <property type="match status" value="1"/>
</dbReference>
<dbReference type="InterPro" id="IPR029010">
    <property type="entry name" value="ThuA-like"/>
</dbReference>
<evidence type="ECO:0000259" key="1">
    <source>
        <dbReference type="Pfam" id="PF06283"/>
    </source>
</evidence>
<dbReference type="Proteomes" id="UP000604241">
    <property type="component" value="Unassembled WGS sequence"/>
</dbReference>
<dbReference type="InterPro" id="IPR029062">
    <property type="entry name" value="Class_I_gatase-like"/>
</dbReference>
<evidence type="ECO:0000313" key="3">
    <source>
        <dbReference type="Proteomes" id="UP000604241"/>
    </source>
</evidence>
<proteinExistence type="predicted"/>
<comment type="caution">
    <text evidence="2">The sequence shown here is derived from an EMBL/GenBank/DDBJ whole genome shotgun (WGS) entry which is preliminary data.</text>
</comment>
<name>A0ABR8QE44_9CELL</name>
<reference evidence="2 3" key="1">
    <citation type="submission" date="2020-08" db="EMBL/GenBank/DDBJ databases">
        <title>A Genomic Blueprint of the Chicken Gut Microbiome.</title>
        <authorList>
            <person name="Gilroy R."/>
            <person name="Ravi A."/>
            <person name="Getino M."/>
            <person name="Pursley I."/>
            <person name="Horton D.L."/>
            <person name="Alikhan N.-F."/>
            <person name="Baker D."/>
            <person name="Gharbi K."/>
            <person name="Hall N."/>
            <person name="Watson M."/>
            <person name="Adriaenssens E.M."/>
            <person name="Foster-Nyarko E."/>
            <person name="Jarju S."/>
            <person name="Secka A."/>
            <person name="Antonio M."/>
            <person name="Oren A."/>
            <person name="Chaudhuri R."/>
            <person name="La Ragione R.M."/>
            <person name="Hildebrand F."/>
            <person name="Pallen M.J."/>
        </authorList>
    </citation>
    <scope>NUCLEOTIDE SEQUENCE [LARGE SCALE GENOMIC DNA]</scope>
    <source>
        <strain evidence="2 3">Sa3CUA2</strain>
    </source>
</reference>
<sequence length="223" mass="23710">MPGPSSPRALVLAGRARYADPWHDHAATSHAVACELTDAGFDVAVRSTFPDALADLRAEDLLVVNAGQGPADDDDAAWRPLHERVRDHAAAGGPVLALHQAAMTFADSPWWSDVMGGRWVEGRSWHPPQGVATFDVRAGHPVTRGLGPLVVDDERYTDLLVAPDVDALVTHDEGGATHPVVWVVAGGRVVYDALGHDVGSYAAPARAALLRREARWLVGLPPA</sequence>
<dbReference type="EMBL" id="JACSQV010000008">
    <property type="protein sequence ID" value="MBD7918698.1"/>
    <property type="molecule type" value="Genomic_DNA"/>
</dbReference>
<feature type="domain" description="ThuA-like" evidence="1">
    <location>
        <begin position="10"/>
        <end position="216"/>
    </location>
</feature>
<dbReference type="RefSeq" id="WP_191783122.1">
    <property type="nucleotide sequence ID" value="NZ_JACSQV010000008.1"/>
</dbReference>
<dbReference type="PANTHER" id="PTHR40469:SF2">
    <property type="entry name" value="GALACTOSE-BINDING DOMAIN-LIKE SUPERFAMILY PROTEIN"/>
    <property type="match status" value="1"/>
</dbReference>
<organism evidence="2 3">
    <name type="scientific">Cellulomonas avistercoris</name>
    <dbReference type="NCBI Taxonomy" id="2762242"/>
    <lineage>
        <taxon>Bacteria</taxon>
        <taxon>Bacillati</taxon>
        <taxon>Actinomycetota</taxon>
        <taxon>Actinomycetes</taxon>
        <taxon>Micrococcales</taxon>
        <taxon>Cellulomonadaceae</taxon>
        <taxon>Cellulomonas</taxon>
    </lineage>
</organism>
<dbReference type="Pfam" id="PF06283">
    <property type="entry name" value="ThuA"/>
    <property type="match status" value="1"/>
</dbReference>
<dbReference type="Gene3D" id="3.40.50.880">
    <property type="match status" value="1"/>
</dbReference>
<protein>
    <submittedName>
        <fullName evidence="2">ThuA domain-containing protein</fullName>
    </submittedName>
</protein>
<dbReference type="PANTHER" id="PTHR40469">
    <property type="entry name" value="SECRETED GLYCOSYL HYDROLASE"/>
    <property type="match status" value="1"/>
</dbReference>
<gene>
    <name evidence="2" type="ORF">H9657_10475</name>
</gene>
<evidence type="ECO:0000313" key="2">
    <source>
        <dbReference type="EMBL" id="MBD7918698.1"/>
    </source>
</evidence>